<name>A0ACB0JLM2_TRIPR</name>
<reference evidence="1" key="1">
    <citation type="submission" date="2023-10" db="EMBL/GenBank/DDBJ databases">
        <authorList>
            <person name="Rodriguez Cubillos JULIANA M."/>
            <person name="De Vega J."/>
        </authorList>
    </citation>
    <scope>NUCLEOTIDE SEQUENCE</scope>
</reference>
<evidence type="ECO:0000313" key="1">
    <source>
        <dbReference type="EMBL" id="CAJ2645814.1"/>
    </source>
</evidence>
<sequence>MMMMITRVAMFLSMTSAFVFTSHGDPHHQIAKKPPDSTKQPLPKTSFRDKLLGPSQTNHTREKEDMIEKKLVRIELEDGNRLLPKVYLEPKVFQDLCTPWKDAIVIKLLGKNLGYNTMKDRLQRVWKPQGGFEIMNNDNGFYMVKFDHAADKEKVITGGPWLIFDHCLAVSHWSPEFASPNATVERTVVWVRFPGLNLVYYDESFLLSMASAIGRPIKVDINTLNVERGKFARVCVEVDLTVPVVGKIWVNGHWYKVQYEGLRLICTNCGCYGHLGRKCPLSNTVPEVAANQHRESQPVNNSRGAQNNNARRHMKEVIRKYHPTFLAILETHVPYARLSTFWMNNGYNPVHIIEANGHSGGIWLLQQSTSNVTLTIKDFNQYSITFTVNRGNASTTCTCVYASPNPSLRTNFWNYLIHLHHSIVGPWMLIGDFNETLSPSDQRGGIFQHSRAAVFANFMDSCNLLDLTTTGGIFTWHRNHNGFRILSKKLDRGLANVEWRIAFPEAFVEILCRFHSDHNPLLLRFGGLPLASGPRPFRFEAAWIDHKDYAALVDKAWKSSNHNTVIALNNVRSESISFNHEVFGNIFKRKRHIESRLKGIQNYLERVDSLHHVLLEKDLQREYNHILFQEEMLWFQKSREQWVKFGDRNSSFFHAQTIIRRKRNRIHRLQLPNGIWTSDSFILQQEAQHYYKIFFCSNQHNTIPSFTNGSHPTIDDLGKISLTKLITKEEVTIALNSMKPYKAPGPDGFQCIFFKQYWHIVGDDIFNLVKTAFQSGYFDPAISETLISLIPKIDPPNTFKDFRPISLCNIVYKIITKVLVHRLRPLLDSIIGPYQSSFLPGRGTADNAIVLQEIIHFMRRSKNKKGYVAFKLDLEKAFDNVNWKFLQSCLEDFGFPDITTRLIMHCVTSSTYSILWNGNKMPPFKPAHGLRQGDPLSPYLFILCMEKLSVAINDAVQQRAWHPVHISDNGPRLSHLLFADDVLLFTKAKNSQIRFITDLFERFSNASGLKINLSKSRAFYSTGTPQAKINKLTSISGIRSTTSLDKYLGFPILKGRAKRSDFHFIINKMQSRLASWKNRLLNKPGRLALASSVLSSIPNYYMQSSNKLWVNLLSKKYTIGSAFLHTNSLSNASPTWSSIIRAKNILKDGFSWRPGSGSSSFWFSPWSSLGYLGTIVPYVDIHDLHLTVRDVLTSDNPHSQILYTQLPPPAFDLINKLQIRFNDSIEDAFIWSNNKNGSYTAKSGYSWLLSQKDSANTSSLPFSWTWIWKLHLPEKIKFLYWLACHNSVPTLSLIHHRKMNSSSTCPRCGTHEETFLHCVRDCAFSRPIWHHLGFITPDFFIPMDAHEWLKFGSTGSQVFAFSAGVWWAWRHRNLMCLQNETWSISRLSFNIHSMIATLTSCFSSRSTTTSEEIHVKWNNSNYSGVILNVDGSCLGSPVRAGYGGVIRNDSGYYLSGFSGFIQGSSDILLAELFAIYQGLTLAKNMSIDELVCYSDSLHCINLLKGPNIKYHVYAVLIQDIKELISQRNITLCHTLREGNNCADFLAKLGASSDSDLTIHASPPEGFFDILRSDATGTFYLRE</sequence>
<accession>A0ACB0JLM2</accession>
<dbReference type="Proteomes" id="UP001177021">
    <property type="component" value="Unassembled WGS sequence"/>
</dbReference>
<comment type="caution">
    <text evidence="1">The sequence shown here is derived from an EMBL/GenBank/DDBJ whole genome shotgun (WGS) entry which is preliminary data.</text>
</comment>
<proteinExistence type="predicted"/>
<protein>
    <submittedName>
        <fullName evidence="1">Uncharacterized protein</fullName>
    </submittedName>
</protein>
<organism evidence="1 2">
    <name type="scientific">Trifolium pratense</name>
    <name type="common">Red clover</name>
    <dbReference type="NCBI Taxonomy" id="57577"/>
    <lineage>
        <taxon>Eukaryota</taxon>
        <taxon>Viridiplantae</taxon>
        <taxon>Streptophyta</taxon>
        <taxon>Embryophyta</taxon>
        <taxon>Tracheophyta</taxon>
        <taxon>Spermatophyta</taxon>
        <taxon>Magnoliopsida</taxon>
        <taxon>eudicotyledons</taxon>
        <taxon>Gunneridae</taxon>
        <taxon>Pentapetalae</taxon>
        <taxon>rosids</taxon>
        <taxon>fabids</taxon>
        <taxon>Fabales</taxon>
        <taxon>Fabaceae</taxon>
        <taxon>Papilionoideae</taxon>
        <taxon>50 kb inversion clade</taxon>
        <taxon>NPAAA clade</taxon>
        <taxon>Hologalegina</taxon>
        <taxon>IRL clade</taxon>
        <taxon>Trifolieae</taxon>
        <taxon>Trifolium</taxon>
    </lineage>
</organism>
<dbReference type="EMBL" id="CASHSV030000109">
    <property type="protein sequence ID" value="CAJ2645814.1"/>
    <property type="molecule type" value="Genomic_DNA"/>
</dbReference>
<gene>
    <name evidence="1" type="ORF">MILVUS5_LOCUS14649</name>
</gene>
<keyword evidence="2" id="KW-1185">Reference proteome</keyword>
<evidence type="ECO:0000313" key="2">
    <source>
        <dbReference type="Proteomes" id="UP001177021"/>
    </source>
</evidence>